<keyword evidence="4" id="KW-0378">Hydrolase</keyword>
<dbReference type="EMBL" id="BAAAWD010000002">
    <property type="protein sequence ID" value="GAA2985855.1"/>
    <property type="molecule type" value="Genomic_DNA"/>
</dbReference>
<evidence type="ECO:0000313" key="4">
    <source>
        <dbReference type="EMBL" id="GAA2985855.1"/>
    </source>
</evidence>
<name>A0ABN3XPN4_9ACTN</name>
<feature type="transmembrane region" description="Helical" evidence="2">
    <location>
        <begin position="33"/>
        <end position="53"/>
    </location>
</feature>
<reference evidence="4 5" key="1">
    <citation type="journal article" date="2019" name="Int. J. Syst. Evol. Microbiol.">
        <title>The Global Catalogue of Microorganisms (GCM) 10K type strain sequencing project: providing services to taxonomists for standard genome sequencing and annotation.</title>
        <authorList>
            <consortium name="The Broad Institute Genomics Platform"/>
            <consortium name="The Broad Institute Genome Sequencing Center for Infectious Disease"/>
            <person name="Wu L."/>
            <person name="Ma J."/>
        </authorList>
    </citation>
    <scope>NUCLEOTIDE SEQUENCE [LARGE SCALE GENOMIC DNA]</scope>
    <source>
        <strain evidence="4 5">JCM 3106</strain>
    </source>
</reference>
<feature type="domain" description="AB hydrolase-1" evidence="3">
    <location>
        <begin position="86"/>
        <end position="323"/>
    </location>
</feature>
<dbReference type="SUPFAM" id="SSF53474">
    <property type="entry name" value="alpha/beta-Hydrolases"/>
    <property type="match status" value="1"/>
</dbReference>
<dbReference type="PANTHER" id="PTHR43798:SF5">
    <property type="entry name" value="MONOACYLGLYCEROL LIPASE ABHD6"/>
    <property type="match status" value="1"/>
</dbReference>
<gene>
    <name evidence="4" type="ORF">GCM10017559_01760</name>
</gene>
<organism evidence="4 5">
    <name type="scientific">Streptosporangium longisporum</name>
    <dbReference type="NCBI Taxonomy" id="46187"/>
    <lineage>
        <taxon>Bacteria</taxon>
        <taxon>Bacillati</taxon>
        <taxon>Actinomycetota</taxon>
        <taxon>Actinomycetes</taxon>
        <taxon>Streptosporangiales</taxon>
        <taxon>Streptosporangiaceae</taxon>
        <taxon>Streptosporangium</taxon>
    </lineage>
</organism>
<protein>
    <submittedName>
        <fullName evidence="4">Alpha/beta hydrolase</fullName>
    </submittedName>
</protein>
<sequence length="341" mass="36525">MRRTRGRRVTADSRSSGESPDVRRTGGRRGRRVIASVVLLAVAGALLANTALVSRQETGATGSSILPLAGGGVHVLQDGPRDRPALVLIHGLAGSASWWDPLVPLLTGSHRVIRVDLLGHGRSAKPAGGGYTIPEQGRRVGEVLDRLGVEHATVVGHSTGGSVATALAEQRRDLVTALALVDSGPRMDAFVSDGFVGRILFVPAVGQLLWRFRTDTIIRRGLDTAFARPGYTAPQRLVDDVRGLTYHALTATSQASEDYLRRRALPERLATLGTPLLVVFGRDDRRWRSSSAAEYRAVPGARVEVLPGVGHSPMLEDPPRTAASLLAFTALHTARADRPRR</sequence>
<dbReference type="Pfam" id="PF12697">
    <property type="entry name" value="Abhydrolase_6"/>
    <property type="match status" value="1"/>
</dbReference>
<dbReference type="PANTHER" id="PTHR43798">
    <property type="entry name" value="MONOACYLGLYCEROL LIPASE"/>
    <property type="match status" value="1"/>
</dbReference>
<comment type="caution">
    <text evidence="4">The sequence shown here is derived from an EMBL/GenBank/DDBJ whole genome shotgun (WGS) entry which is preliminary data.</text>
</comment>
<accession>A0ABN3XPN4</accession>
<keyword evidence="2" id="KW-0812">Transmembrane</keyword>
<dbReference type="InterPro" id="IPR029058">
    <property type="entry name" value="AB_hydrolase_fold"/>
</dbReference>
<keyword evidence="2" id="KW-0472">Membrane</keyword>
<proteinExistence type="predicted"/>
<dbReference type="RefSeq" id="WP_344886906.1">
    <property type="nucleotide sequence ID" value="NZ_BAAAWD010000002.1"/>
</dbReference>
<evidence type="ECO:0000259" key="3">
    <source>
        <dbReference type="Pfam" id="PF12697"/>
    </source>
</evidence>
<dbReference type="InterPro" id="IPR000073">
    <property type="entry name" value="AB_hydrolase_1"/>
</dbReference>
<dbReference type="Proteomes" id="UP001499930">
    <property type="component" value="Unassembled WGS sequence"/>
</dbReference>
<evidence type="ECO:0000313" key="5">
    <source>
        <dbReference type="Proteomes" id="UP001499930"/>
    </source>
</evidence>
<keyword evidence="5" id="KW-1185">Reference proteome</keyword>
<dbReference type="PRINTS" id="PR00111">
    <property type="entry name" value="ABHYDROLASE"/>
</dbReference>
<evidence type="ECO:0000256" key="2">
    <source>
        <dbReference type="SAM" id="Phobius"/>
    </source>
</evidence>
<dbReference type="GO" id="GO:0016787">
    <property type="term" value="F:hydrolase activity"/>
    <property type="evidence" value="ECO:0007669"/>
    <property type="project" value="UniProtKB-KW"/>
</dbReference>
<dbReference type="Gene3D" id="3.40.50.1820">
    <property type="entry name" value="alpha/beta hydrolase"/>
    <property type="match status" value="1"/>
</dbReference>
<feature type="region of interest" description="Disordered" evidence="1">
    <location>
        <begin position="1"/>
        <end position="27"/>
    </location>
</feature>
<evidence type="ECO:0000256" key="1">
    <source>
        <dbReference type="SAM" id="MobiDB-lite"/>
    </source>
</evidence>
<dbReference type="InterPro" id="IPR050266">
    <property type="entry name" value="AB_hydrolase_sf"/>
</dbReference>
<keyword evidence="2" id="KW-1133">Transmembrane helix</keyword>